<dbReference type="InterPro" id="IPR051240">
    <property type="entry name" value="Mito_RNA-Proc/Resp"/>
</dbReference>
<keyword evidence="5" id="KW-1185">Reference proteome</keyword>
<dbReference type="PANTHER" id="PTHR47933">
    <property type="entry name" value="PENTATRICOPEPTIDE REPEAT-CONTAINING PROTEIN 1, MITOCHONDRIAL"/>
    <property type="match status" value="1"/>
</dbReference>
<reference evidence="4" key="1">
    <citation type="submission" date="2014-07" db="EMBL/GenBank/DDBJ databases">
        <title>Draft genome sequence of the yeast Pseudozyma antarctica JCM 10317 known as a producer of lipase B which used in a wide range of industrial applications.</title>
        <authorList>
            <person name="Morita T."/>
            <person name="Saika A."/>
            <person name="Koike H."/>
        </authorList>
    </citation>
    <scope>NUCLEOTIDE SEQUENCE</scope>
    <source>
        <strain evidence="4">JCM 10317</strain>
    </source>
</reference>
<dbReference type="GeneID" id="26305655"/>
<evidence type="ECO:0000313" key="5">
    <source>
        <dbReference type="Proteomes" id="UP000053758"/>
    </source>
</evidence>
<organism evidence="4">
    <name type="scientific">Pseudozyma antarctica</name>
    <name type="common">Yeast</name>
    <name type="synonym">Candida antarctica</name>
    <dbReference type="NCBI Taxonomy" id="84753"/>
    <lineage>
        <taxon>Eukaryota</taxon>
        <taxon>Fungi</taxon>
        <taxon>Dikarya</taxon>
        <taxon>Basidiomycota</taxon>
        <taxon>Ustilaginomycotina</taxon>
        <taxon>Ustilaginomycetes</taxon>
        <taxon>Ustilaginales</taxon>
        <taxon>Ustilaginaceae</taxon>
        <taxon>Moesziomyces</taxon>
    </lineage>
</organism>
<evidence type="ECO:0000256" key="3">
    <source>
        <dbReference type="SAM" id="MobiDB-lite"/>
    </source>
</evidence>
<dbReference type="NCBIfam" id="TIGR00756">
    <property type="entry name" value="PPR"/>
    <property type="match status" value="1"/>
</dbReference>
<protein>
    <submittedName>
        <fullName evidence="4">Pentatricopeptide repeat-containing protein At1g12700, mitochondrial-like</fullName>
    </submittedName>
</protein>
<gene>
    <name evidence="4" type="ORF">PAN0_014c4861</name>
</gene>
<evidence type="ECO:0000256" key="2">
    <source>
        <dbReference type="PROSITE-ProRule" id="PRU00708"/>
    </source>
</evidence>
<feature type="compositionally biased region" description="Polar residues" evidence="3">
    <location>
        <begin position="121"/>
        <end position="139"/>
    </location>
</feature>
<evidence type="ECO:0000256" key="1">
    <source>
        <dbReference type="ARBA" id="ARBA00022737"/>
    </source>
</evidence>
<dbReference type="InterPro" id="IPR002885">
    <property type="entry name" value="PPR_rpt"/>
</dbReference>
<proteinExistence type="predicted"/>
<feature type="region of interest" description="Disordered" evidence="3">
    <location>
        <begin position="96"/>
        <end position="140"/>
    </location>
</feature>
<dbReference type="GO" id="GO:0003729">
    <property type="term" value="F:mRNA binding"/>
    <property type="evidence" value="ECO:0007669"/>
    <property type="project" value="TreeGrafter"/>
</dbReference>
<accession>A0A081CIZ2</accession>
<dbReference type="AlphaFoldDB" id="A0A081CIZ2"/>
<dbReference type="Proteomes" id="UP000053758">
    <property type="component" value="Unassembled WGS sequence"/>
</dbReference>
<name>A0A081CIZ2_PSEA2</name>
<feature type="compositionally biased region" description="Basic and acidic residues" evidence="3">
    <location>
        <begin position="108"/>
        <end position="118"/>
    </location>
</feature>
<evidence type="ECO:0000313" key="4">
    <source>
        <dbReference type="EMBL" id="GAK66638.1"/>
    </source>
</evidence>
<dbReference type="PANTHER" id="PTHR47933:SF11">
    <property type="entry name" value="PENTATRICOPEPTIDE REPEAT-CONTAINING PROTEIN 2"/>
    <property type="match status" value="1"/>
</dbReference>
<feature type="repeat" description="PPR" evidence="2">
    <location>
        <begin position="531"/>
        <end position="565"/>
    </location>
</feature>
<sequence length="954" mass="103421">MILGSRKRAGRTLGSCFFLRKSNEAHALCTSNPGLQSVEHLALSLVASSAHIERIMFRITALSAFSLPRTSLLAAPGSCSATRLAKAYTDSAFSVHVPKAAKPRKRSDRNDRAHDVHRSPARQQPGGTRRPGSNSASGSTRKERLLALAPLATDLASLPRTVRAQLDTLQDAIDSQDLASVWTAWERLGPDCQHVGRAQHRDILRLSSALSAGAGHVVQSQQWKTRLGEFANAASMTGDVDLITAWFRLLLAHGQFDAVVAIWQHIVRMRLANAPLHEPKPPTPPATEEQAEESRSFVQLDVSRAGVKIEIHDMVCLIAFACTYSQSPWRVADLFDTVEFGTPFRIFFQSARAKRLHDSLLPHLETATARAANWEAARATLWDIELARGLSSGSGGAQRIARLLGSLFTLRQVDDVHAIFSTAMRACSQSPPWLLMDHPSPAAAATVPAQRVRWTESCWSVCLSNFIAAGRIELAMQVWSKFQALKLRPTPRIWNALLDGYGRGNNHAAAVQTWTAALNYASTAASASPPDVQMYTTMINVHLRAKHVEEAMALFADMVAASQRNGGQLNVGAETYNAVLNGLFLNRRHAQAQVLLEDMLAKGPAPNIGTINTFLRAHARLGDLQSVASTIRLADKLRLEPDVVTFTTILDALLRQSGESASTDAVAKTLDIMNSLGVQPNVVTYTAMIKACLVGADAAHTDLASQTLLKDSPDRRTQSSNDVRIEAALELLDRMIDAKVAPSEITYTALINGAMQNPDAVAHAFATKSVPARYRAAPKPLSRLGESVETTKRWTQSSPSVSLALLLLEHMKSRGLPLTSATYRCLIEGLCSASADQAAFFRSMDVIDDMMLRTSPPEPSRALGAFASAALKNSKVRPPMAAPGHTTWIVIFSSLLDRLEYGPRDKVAVETAARALHTAIQLVREVGSLAGADGGLSLSRLVERAASRLSHLPQ</sequence>
<keyword evidence="1" id="KW-0677">Repeat</keyword>
<dbReference type="Pfam" id="PF01535">
    <property type="entry name" value="PPR"/>
    <property type="match status" value="2"/>
</dbReference>
<dbReference type="Pfam" id="PF13041">
    <property type="entry name" value="PPR_2"/>
    <property type="match status" value="1"/>
</dbReference>
<dbReference type="RefSeq" id="XP_014655053.1">
    <property type="nucleotide sequence ID" value="XM_014799567.1"/>
</dbReference>
<dbReference type="EMBL" id="DF830081">
    <property type="protein sequence ID" value="GAK66638.1"/>
    <property type="molecule type" value="Genomic_DNA"/>
</dbReference>
<dbReference type="PROSITE" id="PS51375">
    <property type="entry name" value="PPR"/>
    <property type="match status" value="2"/>
</dbReference>
<dbReference type="Gene3D" id="1.25.40.10">
    <property type="entry name" value="Tetratricopeptide repeat domain"/>
    <property type="match status" value="3"/>
</dbReference>
<dbReference type="InterPro" id="IPR011990">
    <property type="entry name" value="TPR-like_helical_dom_sf"/>
</dbReference>
<dbReference type="HOGENOM" id="CLU_322132_0_0_1"/>
<feature type="repeat" description="PPR" evidence="2">
    <location>
        <begin position="572"/>
        <end position="606"/>
    </location>
</feature>
<feature type="region of interest" description="Disordered" evidence="3">
    <location>
        <begin position="275"/>
        <end position="294"/>
    </location>
</feature>